<dbReference type="RefSeq" id="WP_213165637.1">
    <property type="nucleotide sequence ID" value="NZ_CP058559.1"/>
</dbReference>
<dbReference type="InterPro" id="IPR011701">
    <property type="entry name" value="MFS"/>
</dbReference>
<feature type="transmembrane region" description="Helical" evidence="7">
    <location>
        <begin position="167"/>
        <end position="187"/>
    </location>
</feature>
<dbReference type="GO" id="GO:0022857">
    <property type="term" value="F:transmembrane transporter activity"/>
    <property type="evidence" value="ECO:0007669"/>
    <property type="project" value="InterPro"/>
</dbReference>
<keyword evidence="6 7" id="KW-0472">Membrane</keyword>
<evidence type="ECO:0000256" key="6">
    <source>
        <dbReference type="ARBA" id="ARBA00023136"/>
    </source>
</evidence>
<feature type="transmembrane region" description="Helical" evidence="7">
    <location>
        <begin position="82"/>
        <end position="102"/>
    </location>
</feature>
<evidence type="ECO:0000256" key="3">
    <source>
        <dbReference type="ARBA" id="ARBA00022475"/>
    </source>
</evidence>
<organism evidence="9 10">
    <name type="scientific">Alkalicella caledoniensis</name>
    <dbReference type="NCBI Taxonomy" id="2731377"/>
    <lineage>
        <taxon>Bacteria</taxon>
        <taxon>Bacillati</taxon>
        <taxon>Bacillota</taxon>
        <taxon>Clostridia</taxon>
        <taxon>Eubacteriales</taxon>
        <taxon>Proteinivoracaceae</taxon>
        <taxon>Alkalicella</taxon>
    </lineage>
</organism>
<feature type="transmembrane region" description="Helical" evidence="7">
    <location>
        <begin position="291"/>
        <end position="309"/>
    </location>
</feature>
<dbReference type="SUPFAM" id="SSF103473">
    <property type="entry name" value="MFS general substrate transporter"/>
    <property type="match status" value="1"/>
</dbReference>
<comment type="subcellular location">
    <subcellularLocation>
        <location evidence="1">Cell membrane</location>
        <topology evidence="1">Multi-pass membrane protein</topology>
    </subcellularLocation>
</comment>
<dbReference type="Proteomes" id="UP000516160">
    <property type="component" value="Chromosome"/>
</dbReference>
<feature type="transmembrane region" description="Helical" evidence="7">
    <location>
        <begin position="262"/>
        <end position="282"/>
    </location>
</feature>
<dbReference type="Gene3D" id="1.20.1250.20">
    <property type="entry name" value="MFS general substrate transporter like domains"/>
    <property type="match status" value="2"/>
</dbReference>
<dbReference type="PANTHER" id="PTHR43124:SF3">
    <property type="entry name" value="CHLORAMPHENICOL EFFLUX PUMP RV0191"/>
    <property type="match status" value="1"/>
</dbReference>
<dbReference type="PANTHER" id="PTHR43124">
    <property type="entry name" value="PURINE EFFLUX PUMP PBUE"/>
    <property type="match status" value="1"/>
</dbReference>
<feature type="transmembrane region" description="Helical" evidence="7">
    <location>
        <begin position="140"/>
        <end position="161"/>
    </location>
</feature>
<feature type="transmembrane region" description="Helical" evidence="7">
    <location>
        <begin position="321"/>
        <end position="340"/>
    </location>
</feature>
<feature type="transmembrane region" description="Helical" evidence="7">
    <location>
        <begin position="108"/>
        <end position="128"/>
    </location>
</feature>
<feature type="transmembrane region" description="Helical" evidence="7">
    <location>
        <begin position="395"/>
        <end position="415"/>
    </location>
</feature>
<feature type="domain" description="Major facilitator superfamily (MFS) profile" evidence="8">
    <location>
        <begin position="13"/>
        <end position="419"/>
    </location>
</feature>
<evidence type="ECO:0000256" key="4">
    <source>
        <dbReference type="ARBA" id="ARBA00022692"/>
    </source>
</evidence>
<keyword evidence="5 7" id="KW-1133">Transmembrane helix</keyword>
<feature type="transmembrane region" description="Helical" evidence="7">
    <location>
        <begin position="352"/>
        <end position="375"/>
    </location>
</feature>
<evidence type="ECO:0000313" key="9">
    <source>
        <dbReference type="EMBL" id="QNO15273.1"/>
    </source>
</evidence>
<keyword evidence="10" id="KW-1185">Reference proteome</keyword>
<keyword evidence="3" id="KW-1003">Cell membrane</keyword>
<dbReference type="InterPro" id="IPR020846">
    <property type="entry name" value="MFS_dom"/>
</dbReference>
<dbReference type="GO" id="GO:0005886">
    <property type="term" value="C:plasma membrane"/>
    <property type="evidence" value="ECO:0007669"/>
    <property type="project" value="UniProtKB-SubCell"/>
</dbReference>
<keyword evidence="2" id="KW-0813">Transport</keyword>
<sequence>MEIAKYNRTKWTIWSVLVLAFVIVFFHRYSTAVVAEDLASELNLTGTQLSNLASMYFWAYAAMQIPYGIMIDHIGPRKTISMGMLLAGIGSIIFSFAPNILIAYVGRLLVGVGVAGVFVSILKIQAVWYKREEFPMISGWTSLVGNFGGVLATTPLAFLVLAVGWRYSFVLIGIISLFFYALILIFVKDHPRDIGFPSPNGDAPKSDLPFWHGLLEVIKNKHTWPNFFILFTLMGTITSFSGLWGIPYLMHIYELPRSVASNYVLLLTVGIMVGSVIMGGIAKRIGKIKTVILGGGSIFTIIWFYIIVITGGQPPLWQLPFLYLSLGITAVSFILSFTNVKEVNNPHLSGTATSVANVGGFLGGAILNIFVGFVLDLNWGGELVNGARVYSLVAYRLAFTVFLAMGIIALLATLLQKEA</sequence>
<dbReference type="KEGG" id="acae:HYG86_11120"/>
<feature type="transmembrane region" description="Helical" evidence="7">
    <location>
        <begin position="227"/>
        <end position="250"/>
    </location>
</feature>
<evidence type="ECO:0000256" key="5">
    <source>
        <dbReference type="ARBA" id="ARBA00022989"/>
    </source>
</evidence>
<gene>
    <name evidence="9" type="ORF">HYG86_11120</name>
</gene>
<dbReference type="AlphaFoldDB" id="A0A7G9W9B1"/>
<proteinExistence type="predicted"/>
<name>A0A7G9W9B1_ALKCA</name>
<evidence type="ECO:0000256" key="1">
    <source>
        <dbReference type="ARBA" id="ARBA00004651"/>
    </source>
</evidence>
<dbReference type="CDD" id="cd06174">
    <property type="entry name" value="MFS"/>
    <property type="match status" value="1"/>
</dbReference>
<dbReference type="Pfam" id="PF07690">
    <property type="entry name" value="MFS_1"/>
    <property type="match status" value="1"/>
</dbReference>
<feature type="transmembrane region" description="Helical" evidence="7">
    <location>
        <begin position="49"/>
        <end position="70"/>
    </location>
</feature>
<dbReference type="InterPro" id="IPR036259">
    <property type="entry name" value="MFS_trans_sf"/>
</dbReference>
<keyword evidence="4 7" id="KW-0812">Transmembrane</keyword>
<evidence type="ECO:0000256" key="2">
    <source>
        <dbReference type="ARBA" id="ARBA00022448"/>
    </source>
</evidence>
<protein>
    <submittedName>
        <fullName evidence="9">MFS transporter</fullName>
    </submittedName>
</protein>
<dbReference type="PROSITE" id="PS50850">
    <property type="entry name" value="MFS"/>
    <property type="match status" value="1"/>
</dbReference>
<dbReference type="InterPro" id="IPR050189">
    <property type="entry name" value="MFS_Efflux_Transporters"/>
</dbReference>
<reference evidence="9 10" key="1">
    <citation type="submission" date="2020-07" db="EMBL/GenBank/DDBJ databases">
        <title>Alkalicella. sp. LB2 genome.</title>
        <authorList>
            <person name="Postec A."/>
            <person name="Quemeneur M."/>
        </authorList>
    </citation>
    <scope>NUCLEOTIDE SEQUENCE [LARGE SCALE GENOMIC DNA]</scope>
    <source>
        <strain evidence="9 10">LB2</strain>
    </source>
</reference>
<evidence type="ECO:0000313" key="10">
    <source>
        <dbReference type="Proteomes" id="UP000516160"/>
    </source>
</evidence>
<feature type="transmembrane region" description="Helical" evidence="7">
    <location>
        <begin position="12"/>
        <end position="29"/>
    </location>
</feature>
<evidence type="ECO:0000256" key="7">
    <source>
        <dbReference type="SAM" id="Phobius"/>
    </source>
</evidence>
<dbReference type="EMBL" id="CP058559">
    <property type="protein sequence ID" value="QNO15273.1"/>
    <property type="molecule type" value="Genomic_DNA"/>
</dbReference>
<accession>A0A7G9W9B1</accession>
<evidence type="ECO:0000259" key="8">
    <source>
        <dbReference type="PROSITE" id="PS50850"/>
    </source>
</evidence>